<evidence type="ECO:0000256" key="1">
    <source>
        <dbReference type="ARBA" id="ARBA00023002"/>
    </source>
</evidence>
<dbReference type="InterPro" id="IPR006076">
    <property type="entry name" value="FAD-dep_OxRdtase"/>
</dbReference>
<dbReference type="SUPFAM" id="SSF51905">
    <property type="entry name" value="FAD/NAD(P)-binding domain"/>
    <property type="match status" value="1"/>
</dbReference>
<dbReference type="AlphaFoldDB" id="A0A8B2NNR4"/>
<evidence type="ECO:0000259" key="2">
    <source>
        <dbReference type="Pfam" id="PF01266"/>
    </source>
</evidence>
<dbReference type="SUPFAM" id="SSF54373">
    <property type="entry name" value="FAD-linked reductases, C-terminal domain"/>
    <property type="match status" value="1"/>
</dbReference>
<reference evidence="3 4" key="1">
    <citation type="submission" date="2018-05" db="EMBL/GenBank/DDBJ databases">
        <title>Acuticoccus sediminis sp. nov., isolated from deep-sea sediment of Indian Ocean.</title>
        <authorList>
            <person name="Liu X."/>
            <person name="Lai Q."/>
            <person name="Du Y."/>
            <person name="Sun F."/>
            <person name="Zhang X."/>
            <person name="Wang S."/>
            <person name="Shao Z."/>
        </authorList>
    </citation>
    <scope>NUCLEOTIDE SEQUENCE [LARGE SCALE GENOMIC DNA]</scope>
    <source>
        <strain evidence="3 4">PTG4-2</strain>
    </source>
</reference>
<gene>
    <name evidence="3" type="ORF">DLJ53_19395</name>
</gene>
<dbReference type="Gene3D" id="3.50.50.60">
    <property type="entry name" value="FAD/NAD(P)-binding domain"/>
    <property type="match status" value="2"/>
</dbReference>
<accession>A0A8B2NNR4</accession>
<comment type="caution">
    <text evidence="3">The sequence shown here is derived from an EMBL/GenBank/DDBJ whole genome shotgun (WGS) entry which is preliminary data.</text>
</comment>
<evidence type="ECO:0000313" key="4">
    <source>
        <dbReference type="Proteomes" id="UP000249590"/>
    </source>
</evidence>
<dbReference type="GO" id="GO:0016491">
    <property type="term" value="F:oxidoreductase activity"/>
    <property type="evidence" value="ECO:0007669"/>
    <property type="project" value="UniProtKB-KW"/>
</dbReference>
<keyword evidence="4" id="KW-1185">Reference proteome</keyword>
<dbReference type="GO" id="GO:0005737">
    <property type="term" value="C:cytoplasm"/>
    <property type="evidence" value="ECO:0007669"/>
    <property type="project" value="TreeGrafter"/>
</dbReference>
<proteinExistence type="predicted"/>
<protein>
    <submittedName>
        <fullName evidence="3">FAD-dependent oxidoreductase</fullName>
    </submittedName>
</protein>
<dbReference type="Proteomes" id="UP000249590">
    <property type="component" value="Unassembled WGS sequence"/>
</dbReference>
<feature type="domain" description="FAD dependent oxidoreductase" evidence="2">
    <location>
        <begin position="2"/>
        <end position="385"/>
    </location>
</feature>
<evidence type="ECO:0000313" key="3">
    <source>
        <dbReference type="EMBL" id="RAH99908.1"/>
    </source>
</evidence>
<dbReference type="PANTHER" id="PTHR13847">
    <property type="entry name" value="SARCOSINE DEHYDROGENASE-RELATED"/>
    <property type="match status" value="1"/>
</dbReference>
<dbReference type="Pfam" id="PF01266">
    <property type="entry name" value="DAO"/>
    <property type="match status" value="1"/>
</dbReference>
<sequence length="405" mass="43434">MGAGIVGVMTALTLQQRGHATILVDREGPATGCSFGNGGAIGPNTATPFAMPGILRKVPKWYVDPDGPVTVRPNWAVRSAPFVLRWIRASRLDQARRSAGGMRFLHAGCLDAYRAALGPTAAADLLREDGYLYVYESEAPGENELTVAALREDLGIPAQDLTADEVREAEPSLGPAIRRATYLPGNGHTVNPKRLVETLFEVFRGLGGAFRRATVEEIRPGETIAVRTREGGELLARRLVLCTGVWSRPFAAALGVRLPLVAERGYHVTFTECHVPLNHKIMNGTRGFGATAMETGLQVTGTVELDDPDAPPNWNRADALARNAQRLFRTPPGGATTRWMGPRPSLPDSLPVVDRAPAAANIVFNFGHAHWGLSGAPRSAAIAADIIDGRDLPPETNLLRAGRFG</sequence>
<dbReference type="Gene3D" id="3.30.9.10">
    <property type="entry name" value="D-Amino Acid Oxidase, subunit A, domain 2"/>
    <property type="match status" value="1"/>
</dbReference>
<name>A0A8B2NNR4_9HYPH</name>
<organism evidence="3 4">
    <name type="scientific">Acuticoccus sediminis</name>
    <dbReference type="NCBI Taxonomy" id="2184697"/>
    <lineage>
        <taxon>Bacteria</taxon>
        <taxon>Pseudomonadati</taxon>
        <taxon>Pseudomonadota</taxon>
        <taxon>Alphaproteobacteria</taxon>
        <taxon>Hyphomicrobiales</taxon>
        <taxon>Amorphaceae</taxon>
        <taxon>Acuticoccus</taxon>
    </lineage>
</organism>
<dbReference type="PANTHER" id="PTHR13847:SF289">
    <property type="entry name" value="GLYCINE OXIDASE"/>
    <property type="match status" value="1"/>
</dbReference>
<keyword evidence="1" id="KW-0560">Oxidoreductase</keyword>
<dbReference type="InterPro" id="IPR036188">
    <property type="entry name" value="FAD/NAD-bd_sf"/>
</dbReference>
<dbReference type="EMBL" id="QHHQ01000004">
    <property type="protein sequence ID" value="RAH99908.1"/>
    <property type="molecule type" value="Genomic_DNA"/>
</dbReference>